<name>A0AA39IMH8_9BILA</name>
<organism evidence="2 3">
    <name type="scientific">Steinernema hermaphroditum</name>
    <dbReference type="NCBI Taxonomy" id="289476"/>
    <lineage>
        <taxon>Eukaryota</taxon>
        <taxon>Metazoa</taxon>
        <taxon>Ecdysozoa</taxon>
        <taxon>Nematoda</taxon>
        <taxon>Chromadorea</taxon>
        <taxon>Rhabditida</taxon>
        <taxon>Tylenchina</taxon>
        <taxon>Panagrolaimomorpha</taxon>
        <taxon>Strongyloidoidea</taxon>
        <taxon>Steinernematidae</taxon>
        <taxon>Steinernema</taxon>
    </lineage>
</organism>
<evidence type="ECO:0000313" key="3">
    <source>
        <dbReference type="Proteomes" id="UP001175271"/>
    </source>
</evidence>
<feature type="transmembrane region" description="Helical" evidence="1">
    <location>
        <begin position="113"/>
        <end position="133"/>
    </location>
</feature>
<sequence>MVPPLQTAVGITYIVTSSLFTPNYVRIICIFLKHKKYRSLECYRIMIQMGIIQCAMAPGIFLEGVAQLVNVDFLHLGTFFIKAMIVGIRAEGIVGFALALNRLKILLSLEYPSLVHTMILVFAWLFYCVHYGLLLTPLADFPVVPGVFIAMNDLTKPYSALINQVGGLIYESVLCLTLIVYLVIITFLVYTKLKSGLSKKFRNEFTILAYAGIRFLLDMGLSIVFHYVRLPQVSLTGFVVCTCYIINCFLVPPVLYLCLHRTLRREFFNMKEEVKLFTVTSMASQLAKR</sequence>
<feature type="transmembrane region" description="Helical" evidence="1">
    <location>
        <begin position="45"/>
        <end position="67"/>
    </location>
</feature>
<feature type="transmembrane region" description="Helical" evidence="1">
    <location>
        <begin position="12"/>
        <end position="33"/>
    </location>
</feature>
<proteinExistence type="predicted"/>
<feature type="transmembrane region" description="Helical" evidence="1">
    <location>
        <begin position="168"/>
        <end position="193"/>
    </location>
</feature>
<keyword evidence="1" id="KW-0812">Transmembrane</keyword>
<evidence type="ECO:0000256" key="1">
    <source>
        <dbReference type="SAM" id="Phobius"/>
    </source>
</evidence>
<keyword evidence="3" id="KW-1185">Reference proteome</keyword>
<gene>
    <name evidence="2" type="ORF">QR680_010044</name>
</gene>
<accession>A0AA39IMH8</accession>
<dbReference type="Proteomes" id="UP001175271">
    <property type="component" value="Unassembled WGS sequence"/>
</dbReference>
<protein>
    <recommendedName>
        <fullName evidence="4">7TM GPCR serpentine receptor class x (Srx) domain-containing protein</fullName>
    </recommendedName>
</protein>
<keyword evidence="1" id="KW-1133">Transmembrane helix</keyword>
<feature type="transmembrane region" description="Helical" evidence="1">
    <location>
        <begin position="79"/>
        <end position="101"/>
    </location>
</feature>
<evidence type="ECO:0000313" key="2">
    <source>
        <dbReference type="EMBL" id="KAK0427058.1"/>
    </source>
</evidence>
<keyword evidence="1" id="KW-0472">Membrane</keyword>
<feature type="transmembrane region" description="Helical" evidence="1">
    <location>
        <begin position="234"/>
        <end position="259"/>
    </location>
</feature>
<comment type="caution">
    <text evidence="2">The sequence shown here is derived from an EMBL/GenBank/DDBJ whole genome shotgun (WGS) entry which is preliminary data.</text>
</comment>
<dbReference type="AlphaFoldDB" id="A0AA39IMH8"/>
<dbReference type="EMBL" id="JAUCMV010000001">
    <property type="protein sequence ID" value="KAK0427058.1"/>
    <property type="molecule type" value="Genomic_DNA"/>
</dbReference>
<evidence type="ECO:0008006" key="4">
    <source>
        <dbReference type="Google" id="ProtNLM"/>
    </source>
</evidence>
<feature type="transmembrane region" description="Helical" evidence="1">
    <location>
        <begin position="205"/>
        <end position="228"/>
    </location>
</feature>
<reference evidence="2" key="1">
    <citation type="submission" date="2023-06" db="EMBL/GenBank/DDBJ databases">
        <title>Genomic analysis of the entomopathogenic nematode Steinernema hermaphroditum.</title>
        <authorList>
            <person name="Schwarz E.M."/>
            <person name="Heppert J.K."/>
            <person name="Baniya A."/>
            <person name="Schwartz H.T."/>
            <person name="Tan C.-H."/>
            <person name="Antoshechkin I."/>
            <person name="Sternberg P.W."/>
            <person name="Goodrich-Blair H."/>
            <person name="Dillman A.R."/>
        </authorList>
    </citation>
    <scope>NUCLEOTIDE SEQUENCE</scope>
    <source>
        <strain evidence="2">PS9179</strain>
        <tissue evidence="2">Whole animal</tissue>
    </source>
</reference>